<evidence type="ECO:0000259" key="2">
    <source>
        <dbReference type="PROSITE" id="PS50943"/>
    </source>
</evidence>
<gene>
    <name evidence="3" type="ORF">C3729_04415</name>
</gene>
<dbReference type="RefSeq" id="WP_104793041.1">
    <property type="nucleotide sequence ID" value="NZ_PTPZ01000002.1"/>
</dbReference>
<dbReference type="InterPro" id="IPR014710">
    <property type="entry name" value="RmlC-like_jellyroll"/>
</dbReference>
<dbReference type="InterPro" id="IPR001387">
    <property type="entry name" value="Cro/C1-type_HTH"/>
</dbReference>
<dbReference type="CDD" id="cd00038">
    <property type="entry name" value="CAP_ED"/>
    <property type="match status" value="1"/>
</dbReference>
<dbReference type="Proteomes" id="UP000238565">
    <property type="component" value="Unassembled WGS sequence"/>
</dbReference>
<dbReference type="Gene3D" id="2.60.120.10">
    <property type="entry name" value="Jelly Rolls"/>
    <property type="match status" value="1"/>
</dbReference>
<reference evidence="3 4" key="1">
    <citation type="submission" date="2018-02" db="EMBL/GenBank/DDBJ databases">
        <title>Draft genome sequence of bacterial isolates from marine environment.</title>
        <authorList>
            <person name="Singh S.K."/>
            <person name="Hill R."/>
            <person name="Major S."/>
            <person name="Cai H."/>
            <person name="Li Y."/>
        </authorList>
    </citation>
    <scope>NUCLEOTIDE SEQUENCE [LARGE SCALE GENOMIC DNA]</scope>
    <source>
        <strain evidence="3 4">IMET F</strain>
    </source>
</reference>
<dbReference type="InterPro" id="IPR018490">
    <property type="entry name" value="cNMP-bd_dom_sf"/>
</dbReference>
<dbReference type="Pfam" id="PF01381">
    <property type="entry name" value="HTH_3"/>
    <property type="match status" value="1"/>
</dbReference>
<accession>A0A2S7I6P2</accession>
<dbReference type="CDD" id="cd00093">
    <property type="entry name" value="HTH_XRE"/>
    <property type="match status" value="1"/>
</dbReference>
<name>A0A2S7I6P2_9FLAO</name>
<protein>
    <submittedName>
        <fullName evidence="3">Uncharacterized protein</fullName>
    </submittedName>
</protein>
<dbReference type="PROSITE" id="PS50042">
    <property type="entry name" value="CNMP_BINDING_3"/>
    <property type="match status" value="1"/>
</dbReference>
<evidence type="ECO:0000313" key="4">
    <source>
        <dbReference type="Proteomes" id="UP000238565"/>
    </source>
</evidence>
<evidence type="ECO:0000313" key="3">
    <source>
        <dbReference type="EMBL" id="PPZ92224.1"/>
    </source>
</evidence>
<evidence type="ECO:0000259" key="1">
    <source>
        <dbReference type="PROSITE" id="PS50042"/>
    </source>
</evidence>
<feature type="domain" description="Cyclic nucleotide-binding" evidence="1">
    <location>
        <begin position="13"/>
        <end position="134"/>
    </location>
</feature>
<proteinExistence type="predicted"/>
<dbReference type="EMBL" id="PTPZ01000002">
    <property type="protein sequence ID" value="PPZ92224.1"/>
    <property type="molecule type" value="Genomic_DNA"/>
</dbReference>
<comment type="caution">
    <text evidence="3">The sequence shown here is derived from an EMBL/GenBank/DDBJ whole genome shotgun (WGS) entry which is preliminary data.</text>
</comment>
<dbReference type="InterPro" id="IPR000595">
    <property type="entry name" value="cNMP-bd_dom"/>
</dbReference>
<dbReference type="SUPFAM" id="SSF51206">
    <property type="entry name" value="cAMP-binding domain-like"/>
    <property type="match status" value="1"/>
</dbReference>
<dbReference type="PROSITE" id="PS50943">
    <property type="entry name" value="HTH_CROC1"/>
    <property type="match status" value="1"/>
</dbReference>
<feature type="domain" description="HTH cro/C1-type" evidence="2">
    <location>
        <begin position="166"/>
        <end position="191"/>
    </location>
</feature>
<dbReference type="AlphaFoldDB" id="A0A2S7I6P2"/>
<organism evidence="3 4">
    <name type="scientific">Cloacibacterium normanense</name>
    <dbReference type="NCBI Taxonomy" id="237258"/>
    <lineage>
        <taxon>Bacteria</taxon>
        <taxon>Pseudomonadati</taxon>
        <taxon>Bacteroidota</taxon>
        <taxon>Flavobacteriia</taxon>
        <taxon>Flavobacteriales</taxon>
        <taxon>Weeksellaceae</taxon>
    </lineage>
</organism>
<sequence>MTSKEIFSGQILEFVDISVEELEKFFNSFEKRKLKKGEFFIEENTYCKEIGFIVKGFFNSFILQVDGTEKTVCFNLEKGFLTSYESFMNDKRSDISIKALEDSEILVLKKKDYVHLISQNPKLEKLTLKILEQSLEEKLKYVSFLNEIKAKDKIKKFKTIQPNVYKRLTQEQLAAFLGITRRTVSQIINNEEF</sequence>
<dbReference type="Pfam" id="PF00027">
    <property type="entry name" value="cNMP_binding"/>
    <property type="match status" value="1"/>
</dbReference>